<dbReference type="EMBL" id="MOXJ01000028">
    <property type="protein sequence ID" value="PDO09765.1"/>
    <property type="molecule type" value="Genomic_DNA"/>
</dbReference>
<dbReference type="InterPro" id="IPR013149">
    <property type="entry name" value="ADH-like_C"/>
</dbReference>
<dbReference type="PROSITE" id="PS00059">
    <property type="entry name" value="ADH_ZINC"/>
    <property type="match status" value="1"/>
</dbReference>
<dbReference type="InterPro" id="IPR011032">
    <property type="entry name" value="GroES-like_sf"/>
</dbReference>
<dbReference type="Pfam" id="PF08240">
    <property type="entry name" value="ADH_N"/>
    <property type="match status" value="1"/>
</dbReference>
<gene>
    <name evidence="7" type="ORF">BLM47_10805</name>
</gene>
<keyword evidence="3" id="KW-0560">Oxidoreductase</keyword>
<sequence>MKALVYENVRELRVRDWPDPTPGEDEVVIRVAWAGICGSDLSGYLGHNSLRVPPLVMGHEFSGIVIETGSRVTRWKPGDRVAVNPLVSCGRCRKCLQGKPQLCASRQIIGAHRAGAFAEKVAVPERNVFVWPDSEPLERAALAEPLACAVHIARLAALSPTERLLVLGAGPIGMLVMLVAQVYGVKETIVMERNPSRLRMAAELGATTVTSEEALRELAGKRGFDVAVDAVGVRATRRLAVETAALGGTVVLSGLHEADSELPVNVAVRNELNLRGAFCYEPRDFETALEWLASGKIRLDDGFVFAPLDEGQACFERLLAEGDVLKILLSPEKPRG</sequence>
<keyword evidence="5" id="KW-1133">Transmembrane helix</keyword>
<dbReference type="InterPro" id="IPR002328">
    <property type="entry name" value="ADH_Zn_CS"/>
</dbReference>
<organism evidence="7 8">
    <name type="scientific">Candidatus Reconcilbacillus cellulovorans</name>
    <dbReference type="NCBI Taxonomy" id="1906605"/>
    <lineage>
        <taxon>Bacteria</taxon>
        <taxon>Bacillati</taxon>
        <taxon>Bacillota</taxon>
        <taxon>Bacilli</taxon>
        <taxon>Bacillales</taxon>
        <taxon>Paenibacillaceae</taxon>
        <taxon>Candidatus Reconcilbacillus</taxon>
    </lineage>
</organism>
<dbReference type="AlphaFoldDB" id="A0A2A6DYF6"/>
<dbReference type="InterPro" id="IPR050129">
    <property type="entry name" value="Zn_alcohol_dh"/>
</dbReference>
<evidence type="ECO:0000313" key="7">
    <source>
        <dbReference type="EMBL" id="PDO09765.1"/>
    </source>
</evidence>
<name>A0A2A6DYF6_9BACL</name>
<dbReference type="CDD" id="cd08236">
    <property type="entry name" value="sugar_DH"/>
    <property type="match status" value="1"/>
</dbReference>
<dbReference type="Pfam" id="PF00107">
    <property type="entry name" value="ADH_zinc_N"/>
    <property type="match status" value="1"/>
</dbReference>
<dbReference type="GO" id="GO:0008270">
    <property type="term" value="F:zinc ion binding"/>
    <property type="evidence" value="ECO:0007669"/>
    <property type="project" value="InterPro"/>
</dbReference>
<evidence type="ECO:0000313" key="8">
    <source>
        <dbReference type="Proteomes" id="UP000243688"/>
    </source>
</evidence>
<dbReference type="InterPro" id="IPR013154">
    <property type="entry name" value="ADH-like_N"/>
</dbReference>
<proteinExistence type="inferred from homology"/>
<accession>A0A2A6DYF6</accession>
<dbReference type="Proteomes" id="UP000243688">
    <property type="component" value="Unassembled WGS sequence"/>
</dbReference>
<evidence type="ECO:0000259" key="6">
    <source>
        <dbReference type="SMART" id="SM00829"/>
    </source>
</evidence>
<reference evidence="7 8" key="1">
    <citation type="submission" date="2016-12" db="EMBL/GenBank/DDBJ databases">
        <title>Candidatus Reconcilibacillus cellulovorans genome.</title>
        <authorList>
            <person name="Kolinko S."/>
            <person name="Wu Y.-W."/>
            <person name="Tachea F."/>
            <person name="Denzel E."/>
            <person name="Hiras J."/>
            <person name="Baecker N."/>
            <person name="Chan L.J."/>
            <person name="Eichorst S.A."/>
            <person name="Frey D."/>
            <person name="Adams P.D."/>
            <person name="Pray T."/>
            <person name="Tanjore D."/>
            <person name="Petzold C.J."/>
            <person name="Gladden J.M."/>
            <person name="Simmons B.A."/>
            <person name="Singer S.W."/>
        </authorList>
    </citation>
    <scope>NUCLEOTIDE SEQUENCE [LARGE SCALE GENOMIC DNA]</scope>
    <source>
        <strain evidence="7">JTherm</strain>
    </source>
</reference>
<dbReference type="InterPro" id="IPR020843">
    <property type="entry name" value="ER"/>
</dbReference>
<evidence type="ECO:0000256" key="5">
    <source>
        <dbReference type="SAM" id="Phobius"/>
    </source>
</evidence>
<evidence type="ECO:0000256" key="1">
    <source>
        <dbReference type="ARBA" id="ARBA00022723"/>
    </source>
</evidence>
<feature type="transmembrane region" description="Helical" evidence="5">
    <location>
        <begin position="164"/>
        <end position="184"/>
    </location>
</feature>
<dbReference type="Gene3D" id="3.40.50.720">
    <property type="entry name" value="NAD(P)-binding Rossmann-like Domain"/>
    <property type="match status" value="1"/>
</dbReference>
<evidence type="ECO:0000256" key="2">
    <source>
        <dbReference type="ARBA" id="ARBA00022833"/>
    </source>
</evidence>
<dbReference type="InterPro" id="IPR036291">
    <property type="entry name" value="NAD(P)-bd_dom_sf"/>
</dbReference>
<comment type="similarity">
    <text evidence="4">Belongs to the zinc-containing alcohol dehydrogenase family.</text>
</comment>
<dbReference type="PANTHER" id="PTHR43401:SF2">
    <property type="entry name" value="L-THREONINE 3-DEHYDROGENASE"/>
    <property type="match status" value="1"/>
</dbReference>
<keyword evidence="5" id="KW-0812">Transmembrane</keyword>
<comment type="caution">
    <text evidence="7">The sequence shown here is derived from an EMBL/GenBank/DDBJ whole genome shotgun (WGS) entry which is preliminary data.</text>
</comment>
<keyword evidence="5" id="KW-0472">Membrane</keyword>
<dbReference type="PANTHER" id="PTHR43401">
    <property type="entry name" value="L-THREONINE 3-DEHYDROGENASE"/>
    <property type="match status" value="1"/>
</dbReference>
<protein>
    <recommendedName>
        <fullName evidence="6">Enoyl reductase (ER) domain-containing protein</fullName>
    </recommendedName>
</protein>
<keyword evidence="2 4" id="KW-0862">Zinc</keyword>
<keyword evidence="1 4" id="KW-0479">Metal-binding</keyword>
<dbReference type="GO" id="GO:0016491">
    <property type="term" value="F:oxidoreductase activity"/>
    <property type="evidence" value="ECO:0007669"/>
    <property type="project" value="UniProtKB-KW"/>
</dbReference>
<dbReference type="SUPFAM" id="SSF50129">
    <property type="entry name" value="GroES-like"/>
    <property type="match status" value="1"/>
</dbReference>
<evidence type="ECO:0000256" key="3">
    <source>
        <dbReference type="ARBA" id="ARBA00023002"/>
    </source>
</evidence>
<dbReference type="SMART" id="SM00829">
    <property type="entry name" value="PKS_ER"/>
    <property type="match status" value="1"/>
</dbReference>
<dbReference type="Gene3D" id="3.90.180.10">
    <property type="entry name" value="Medium-chain alcohol dehydrogenases, catalytic domain"/>
    <property type="match status" value="1"/>
</dbReference>
<feature type="domain" description="Enoyl reductase (ER)" evidence="6">
    <location>
        <begin position="7"/>
        <end position="299"/>
    </location>
</feature>
<dbReference type="SUPFAM" id="SSF51735">
    <property type="entry name" value="NAD(P)-binding Rossmann-fold domains"/>
    <property type="match status" value="1"/>
</dbReference>
<evidence type="ECO:0000256" key="4">
    <source>
        <dbReference type="RuleBase" id="RU361277"/>
    </source>
</evidence>
<comment type="cofactor">
    <cofactor evidence="4">
        <name>Zn(2+)</name>
        <dbReference type="ChEBI" id="CHEBI:29105"/>
    </cofactor>
</comment>